<name>A0A2P5XXJ2_GOSBA</name>
<proteinExistence type="predicted"/>
<dbReference type="OrthoDB" id="1518629at2759"/>
<sequence>MDNPSPVELFVEIAELDPIQVSHHNPNDDFSNTDLDDIPEDIDEEDLVEGENVNPHSTGNTGLGIVIRNNPGSFMTNVDPDAALARKFLEYTNIVSTHLLDKEFDGEELFVGQQFNNKKGCLHAIKKFSLKLACSSRVNTADTNVDDKENRKSTHMHVCSYVARPSSKVRCKNHMQLHHPFSERLTHHSGVGPYCGHVSSIQVQSPVPEGIMDEANSDVRVV</sequence>
<dbReference type="AlphaFoldDB" id="A0A2P5XXJ2"/>
<accession>A0A2P5XXJ2</accession>
<reference evidence="1 2" key="1">
    <citation type="submission" date="2015-01" db="EMBL/GenBank/DDBJ databases">
        <title>Genome of allotetraploid Gossypium barbadense reveals genomic plasticity and fiber elongation in cotton evolution.</title>
        <authorList>
            <person name="Chen X."/>
            <person name="Liu X."/>
            <person name="Zhao B."/>
            <person name="Zheng H."/>
            <person name="Hu Y."/>
            <person name="Lu G."/>
            <person name="Yang C."/>
            <person name="Chen J."/>
            <person name="Shan C."/>
            <person name="Zhang L."/>
            <person name="Zhou Y."/>
            <person name="Wang L."/>
            <person name="Guo W."/>
            <person name="Bai Y."/>
            <person name="Ruan J."/>
            <person name="Shangguan X."/>
            <person name="Mao Y."/>
            <person name="Jiang J."/>
            <person name="Zhu Y."/>
            <person name="Lei J."/>
            <person name="Kang H."/>
            <person name="Chen S."/>
            <person name="He X."/>
            <person name="Wang R."/>
            <person name="Wang Y."/>
            <person name="Chen J."/>
            <person name="Wang L."/>
            <person name="Yu S."/>
            <person name="Wang B."/>
            <person name="Wei J."/>
            <person name="Song S."/>
            <person name="Lu X."/>
            <person name="Gao Z."/>
            <person name="Gu W."/>
            <person name="Deng X."/>
            <person name="Ma D."/>
            <person name="Wang S."/>
            <person name="Liang W."/>
            <person name="Fang L."/>
            <person name="Cai C."/>
            <person name="Zhu X."/>
            <person name="Zhou B."/>
            <person name="Zhang Y."/>
            <person name="Chen Z."/>
            <person name="Xu S."/>
            <person name="Zhu R."/>
            <person name="Wang S."/>
            <person name="Zhang T."/>
            <person name="Zhao G."/>
        </authorList>
    </citation>
    <scope>NUCLEOTIDE SEQUENCE [LARGE SCALE GENOMIC DNA]</scope>
    <source>
        <strain evidence="2">cv. Xinhai21</strain>
        <tissue evidence="1">Leaf</tissue>
    </source>
</reference>
<organism evidence="1 2">
    <name type="scientific">Gossypium barbadense</name>
    <name type="common">Sea Island cotton</name>
    <name type="synonym">Hibiscus barbadensis</name>
    <dbReference type="NCBI Taxonomy" id="3634"/>
    <lineage>
        <taxon>Eukaryota</taxon>
        <taxon>Viridiplantae</taxon>
        <taxon>Streptophyta</taxon>
        <taxon>Embryophyta</taxon>
        <taxon>Tracheophyta</taxon>
        <taxon>Spermatophyta</taxon>
        <taxon>Magnoliopsida</taxon>
        <taxon>eudicotyledons</taxon>
        <taxon>Gunneridae</taxon>
        <taxon>Pentapetalae</taxon>
        <taxon>rosids</taxon>
        <taxon>malvids</taxon>
        <taxon>Malvales</taxon>
        <taxon>Malvaceae</taxon>
        <taxon>Malvoideae</taxon>
        <taxon>Gossypium</taxon>
    </lineage>
</organism>
<dbReference type="Proteomes" id="UP000239757">
    <property type="component" value="Unassembled WGS sequence"/>
</dbReference>
<evidence type="ECO:0000313" key="2">
    <source>
        <dbReference type="Proteomes" id="UP000239757"/>
    </source>
</evidence>
<protein>
    <recommendedName>
        <fullName evidence="3">Transposase MuDR plant domain-containing protein</fullName>
    </recommendedName>
</protein>
<gene>
    <name evidence="1" type="ORF">GOBAR_AA12605</name>
</gene>
<dbReference type="EMBL" id="KZ664069">
    <property type="protein sequence ID" value="PPS08060.1"/>
    <property type="molecule type" value="Genomic_DNA"/>
</dbReference>
<evidence type="ECO:0008006" key="3">
    <source>
        <dbReference type="Google" id="ProtNLM"/>
    </source>
</evidence>
<evidence type="ECO:0000313" key="1">
    <source>
        <dbReference type="EMBL" id="PPS08060.1"/>
    </source>
</evidence>